<accession>A0ACB8SJ93</accession>
<keyword evidence="2" id="KW-1185">Reference proteome</keyword>
<comment type="caution">
    <text evidence="1">The sequence shown here is derived from an EMBL/GenBank/DDBJ whole genome shotgun (WGS) entry which is preliminary data.</text>
</comment>
<proteinExistence type="predicted"/>
<gene>
    <name evidence="1" type="ORF">BV25DRAFT_1832410</name>
</gene>
<protein>
    <submittedName>
        <fullName evidence="1">Uncharacterized protein</fullName>
    </submittedName>
</protein>
<sequence>ISQRLQPVPPQLVQFCSFWRRIAYHDKVFWSTIPLDHHERAKFALRQSRPSLITIR</sequence>
<reference evidence="1" key="2">
    <citation type="journal article" date="2022" name="New Phytol.">
        <title>Evolutionary transition to the ectomycorrhizal habit in the genomes of a hyperdiverse lineage of mushroom-forming fungi.</title>
        <authorList>
            <person name="Looney B."/>
            <person name="Miyauchi S."/>
            <person name="Morin E."/>
            <person name="Drula E."/>
            <person name="Courty P.E."/>
            <person name="Kohler A."/>
            <person name="Kuo A."/>
            <person name="LaButti K."/>
            <person name="Pangilinan J."/>
            <person name="Lipzen A."/>
            <person name="Riley R."/>
            <person name="Andreopoulos W."/>
            <person name="He G."/>
            <person name="Johnson J."/>
            <person name="Nolan M."/>
            <person name="Tritt A."/>
            <person name="Barry K.W."/>
            <person name="Grigoriev I.V."/>
            <person name="Nagy L.G."/>
            <person name="Hibbett D."/>
            <person name="Henrissat B."/>
            <person name="Matheny P.B."/>
            <person name="Labbe J."/>
            <person name="Martin F.M."/>
        </authorList>
    </citation>
    <scope>NUCLEOTIDE SEQUENCE</scope>
    <source>
        <strain evidence="1">HHB10654</strain>
    </source>
</reference>
<dbReference type="Proteomes" id="UP000814140">
    <property type="component" value="Unassembled WGS sequence"/>
</dbReference>
<organism evidence="1 2">
    <name type="scientific">Artomyces pyxidatus</name>
    <dbReference type="NCBI Taxonomy" id="48021"/>
    <lineage>
        <taxon>Eukaryota</taxon>
        <taxon>Fungi</taxon>
        <taxon>Dikarya</taxon>
        <taxon>Basidiomycota</taxon>
        <taxon>Agaricomycotina</taxon>
        <taxon>Agaricomycetes</taxon>
        <taxon>Russulales</taxon>
        <taxon>Auriscalpiaceae</taxon>
        <taxon>Artomyces</taxon>
    </lineage>
</organism>
<reference evidence="1" key="1">
    <citation type="submission" date="2021-03" db="EMBL/GenBank/DDBJ databases">
        <authorList>
            <consortium name="DOE Joint Genome Institute"/>
            <person name="Ahrendt S."/>
            <person name="Looney B.P."/>
            <person name="Miyauchi S."/>
            <person name="Morin E."/>
            <person name="Drula E."/>
            <person name="Courty P.E."/>
            <person name="Chicoki N."/>
            <person name="Fauchery L."/>
            <person name="Kohler A."/>
            <person name="Kuo A."/>
            <person name="Labutti K."/>
            <person name="Pangilinan J."/>
            <person name="Lipzen A."/>
            <person name="Riley R."/>
            <person name="Andreopoulos W."/>
            <person name="He G."/>
            <person name="Johnson J."/>
            <person name="Barry K.W."/>
            <person name="Grigoriev I.V."/>
            <person name="Nagy L."/>
            <person name="Hibbett D."/>
            <person name="Henrissat B."/>
            <person name="Matheny P.B."/>
            <person name="Labbe J."/>
            <person name="Martin F."/>
        </authorList>
    </citation>
    <scope>NUCLEOTIDE SEQUENCE</scope>
    <source>
        <strain evidence="1">HHB10654</strain>
    </source>
</reference>
<name>A0ACB8SJ93_9AGAM</name>
<evidence type="ECO:0000313" key="1">
    <source>
        <dbReference type="EMBL" id="KAI0056297.1"/>
    </source>
</evidence>
<dbReference type="EMBL" id="MU277267">
    <property type="protein sequence ID" value="KAI0056297.1"/>
    <property type="molecule type" value="Genomic_DNA"/>
</dbReference>
<feature type="non-terminal residue" evidence="1">
    <location>
        <position position="1"/>
    </location>
</feature>
<evidence type="ECO:0000313" key="2">
    <source>
        <dbReference type="Proteomes" id="UP000814140"/>
    </source>
</evidence>